<name>A0A2P8F1U0_9RHOB</name>
<sequence>MADSHESSHSCCAPSNWNLHSPSADLYLNAALCVNKASHEKQEQLRAHLVPINGGFFEMGARTTRFPIDLDSPRRRLKVPPFLISPTTVSNQEYADFVSHTGYRTVAEQEGWSFVFYLLLQDPNRWQESPPGLPWWRKVDGAYWGCPEGPDSNTEDRLDHPATHLCWYDAVAYCLWAGLRLPYEAEWEYAARGGLTNKKFPWGSTMHTAENFLMNTWQGDFPVENTAEDGYVGTAPVTSFPPNGFGLFNMTGNVWEWVDASHGELPRQFIRPDQPFASALDQQPKVQRGGSYLCHESYCDRYHVHSRSCNDMDSSTGNCGFRTAADLETTTKS</sequence>
<gene>
    <name evidence="2" type="ORF">CLV88_1241</name>
</gene>
<evidence type="ECO:0000313" key="3">
    <source>
        <dbReference type="Proteomes" id="UP000240418"/>
    </source>
</evidence>
<dbReference type="Pfam" id="PF03781">
    <property type="entry name" value="FGE-sulfatase"/>
    <property type="match status" value="1"/>
</dbReference>
<comment type="caution">
    <text evidence="2">The sequence shown here is derived from an EMBL/GenBank/DDBJ whole genome shotgun (WGS) entry which is preliminary data.</text>
</comment>
<dbReference type="PANTHER" id="PTHR23150:SF19">
    <property type="entry name" value="FORMYLGLYCINE-GENERATING ENZYME"/>
    <property type="match status" value="1"/>
</dbReference>
<reference evidence="2 3" key="1">
    <citation type="submission" date="2018-03" db="EMBL/GenBank/DDBJ databases">
        <title>Genomic Encyclopedia of Archaeal and Bacterial Type Strains, Phase II (KMG-II): from individual species to whole genera.</title>
        <authorList>
            <person name="Goeker M."/>
        </authorList>
    </citation>
    <scope>NUCLEOTIDE SEQUENCE [LARGE SCALE GENOMIC DNA]</scope>
    <source>
        <strain evidence="2 3">DSM 100673</strain>
    </source>
</reference>
<dbReference type="InterPro" id="IPR051043">
    <property type="entry name" value="Sulfatase_Mod_Factor_Kinase"/>
</dbReference>
<dbReference type="Gene3D" id="3.90.1580.10">
    <property type="entry name" value="paralog of FGE (formylglycine-generating enzyme)"/>
    <property type="match status" value="1"/>
</dbReference>
<dbReference type="Proteomes" id="UP000240418">
    <property type="component" value="Unassembled WGS sequence"/>
</dbReference>
<accession>A0A2P8F1U0</accession>
<organism evidence="2 3">
    <name type="scientific">Shimia abyssi</name>
    <dbReference type="NCBI Taxonomy" id="1662395"/>
    <lineage>
        <taxon>Bacteria</taxon>
        <taxon>Pseudomonadati</taxon>
        <taxon>Pseudomonadota</taxon>
        <taxon>Alphaproteobacteria</taxon>
        <taxon>Rhodobacterales</taxon>
        <taxon>Roseobacteraceae</taxon>
    </lineage>
</organism>
<dbReference type="GO" id="GO:0120147">
    <property type="term" value="F:formylglycine-generating oxidase activity"/>
    <property type="evidence" value="ECO:0007669"/>
    <property type="project" value="TreeGrafter"/>
</dbReference>
<dbReference type="SUPFAM" id="SSF56436">
    <property type="entry name" value="C-type lectin-like"/>
    <property type="match status" value="1"/>
</dbReference>
<dbReference type="InterPro" id="IPR042095">
    <property type="entry name" value="SUMF_sf"/>
</dbReference>
<dbReference type="InterPro" id="IPR016187">
    <property type="entry name" value="CTDL_fold"/>
</dbReference>
<feature type="domain" description="Sulfatase-modifying factor enzyme-like" evidence="1">
    <location>
        <begin position="48"/>
        <end position="324"/>
    </location>
</feature>
<dbReference type="PANTHER" id="PTHR23150">
    <property type="entry name" value="SULFATASE MODIFYING FACTOR 1, 2"/>
    <property type="match status" value="1"/>
</dbReference>
<protein>
    <submittedName>
        <fullName evidence="2">Formylglycine-generating enzyme required for sulfatase activity</fullName>
    </submittedName>
</protein>
<proteinExistence type="predicted"/>
<evidence type="ECO:0000313" key="2">
    <source>
        <dbReference type="EMBL" id="PSL15685.1"/>
    </source>
</evidence>
<keyword evidence="3" id="KW-1185">Reference proteome</keyword>
<dbReference type="InterPro" id="IPR005532">
    <property type="entry name" value="SUMF_dom"/>
</dbReference>
<dbReference type="AlphaFoldDB" id="A0A2P8F1U0"/>
<evidence type="ECO:0000259" key="1">
    <source>
        <dbReference type="Pfam" id="PF03781"/>
    </source>
</evidence>
<dbReference type="EMBL" id="PYGJ01000024">
    <property type="protein sequence ID" value="PSL15685.1"/>
    <property type="molecule type" value="Genomic_DNA"/>
</dbReference>